<organism evidence="1 2">
    <name type="scientific">Commensalibacter oyaizuii</name>
    <dbReference type="NCBI Taxonomy" id="3043873"/>
    <lineage>
        <taxon>Bacteria</taxon>
        <taxon>Pseudomonadati</taxon>
        <taxon>Pseudomonadota</taxon>
        <taxon>Alphaproteobacteria</taxon>
        <taxon>Acetobacterales</taxon>
        <taxon>Acetobacteraceae</taxon>
    </lineage>
</organism>
<keyword evidence="2" id="KW-1185">Reference proteome</keyword>
<gene>
    <name evidence="1" type="ORF">QJV27_09530</name>
</gene>
<name>A0ABT6Q3C9_9PROT</name>
<protein>
    <submittedName>
        <fullName evidence="1">Uncharacterized protein</fullName>
    </submittedName>
</protein>
<dbReference type="RefSeq" id="WP_281448691.1">
    <property type="nucleotide sequence ID" value="NZ_JASBAO010000001.1"/>
</dbReference>
<reference evidence="1" key="1">
    <citation type="submission" date="2023-05" db="EMBL/GenBank/DDBJ databases">
        <title>Whole genome sequence of Commensalibacter sp.</title>
        <authorList>
            <person name="Charoenyingcharoen P."/>
            <person name="Yukphan P."/>
        </authorList>
    </citation>
    <scope>NUCLEOTIDE SEQUENCE</scope>
    <source>
        <strain evidence="1">TBRC 16381</strain>
    </source>
</reference>
<evidence type="ECO:0000313" key="1">
    <source>
        <dbReference type="EMBL" id="MDI2091602.1"/>
    </source>
</evidence>
<accession>A0ABT6Q3C9</accession>
<evidence type="ECO:0000313" key="2">
    <source>
        <dbReference type="Proteomes" id="UP001431634"/>
    </source>
</evidence>
<proteinExistence type="predicted"/>
<dbReference type="EMBL" id="JASBAO010000001">
    <property type="protein sequence ID" value="MDI2091602.1"/>
    <property type="molecule type" value="Genomic_DNA"/>
</dbReference>
<dbReference type="Proteomes" id="UP001431634">
    <property type="component" value="Unassembled WGS sequence"/>
</dbReference>
<sequence length="117" mass="12975">MTKIENDGQVVNKEVFKLTLKNPKTINTSGLSHAATILIKELGFIVSIGLVGKDRGEDVKDINLIEFAYFLRPHIARATEYVFTINSLRNAAQELVENGYLFCDKDGTLTFVNRGAA</sequence>
<comment type="caution">
    <text evidence="1">The sequence shown here is derived from an EMBL/GenBank/DDBJ whole genome shotgun (WGS) entry which is preliminary data.</text>
</comment>